<dbReference type="GO" id="GO:0008360">
    <property type="term" value="P:regulation of cell shape"/>
    <property type="evidence" value="ECO:0007669"/>
    <property type="project" value="TreeGrafter"/>
</dbReference>
<dbReference type="SUPFAM" id="SSF103575">
    <property type="entry name" value="Plexin repeat"/>
    <property type="match status" value="1"/>
</dbReference>
<keyword evidence="5 17" id="KW-0812">Transmembrane</keyword>
<dbReference type="FunFam" id="2.60.40.10:FF:000728">
    <property type="entry name" value="Plexin D1"/>
    <property type="match status" value="1"/>
</dbReference>
<evidence type="ECO:0000313" key="19">
    <source>
        <dbReference type="EMBL" id="KAH0546188.1"/>
    </source>
</evidence>
<evidence type="ECO:0000256" key="3">
    <source>
        <dbReference type="ARBA" id="ARBA00022473"/>
    </source>
</evidence>
<dbReference type="Proteomes" id="UP000826195">
    <property type="component" value="Unassembled WGS sequence"/>
</dbReference>
<dbReference type="SUPFAM" id="SSF48350">
    <property type="entry name" value="GTPase activation domain, GAP"/>
    <property type="match status" value="1"/>
</dbReference>
<dbReference type="GO" id="GO:0030334">
    <property type="term" value="P:regulation of cell migration"/>
    <property type="evidence" value="ECO:0007669"/>
    <property type="project" value="TreeGrafter"/>
</dbReference>
<dbReference type="InterPro" id="IPR014756">
    <property type="entry name" value="Ig_E-set"/>
</dbReference>
<dbReference type="EMBL" id="JAHXZJ010002237">
    <property type="protein sequence ID" value="KAH0546188.1"/>
    <property type="molecule type" value="Genomic_DNA"/>
</dbReference>
<dbReference type="Pfam" id="PF17960">
    <property type="entry name" value="TIG_plexin"/>
    <property type="match status" value="1"/>
</dbReference>
<dbReference type="Pfam" id="PF20170">
    <property type="entry name" value="Plexin_RBD"/>
    <property type="match status" value="1"/>
</dbReference>
<dbReference type="InterPro" id="IPR002165">
    <property type="entry name" value="Plexin_repeat"/>
</dbReference>
<name>A0AAV7I6A0_COTGL</name>
<dbReference type="GO" id="GO:0097374">
    <property type="term" value="P:sensory neuron axon guidance"/>
    <property type="evidence" value="ECO:0007669"/>
    <property type="project" value="TreeGrafter"/>
</dbReference>
<keyword evidence="13" id="KW-0675">Receptor</keyword>
<dbReference type="SMART" id="SM00630">
    <property type="entry name" value="Sema"/>
    <property type="match status" value="1"/>
</dbReference>
<dbReference type="SUPFAM" id="SSF101912">
    <property type="entry name" value="Sema domain"/>
    <property type="match status" value="1"/>
</dbReference>
<dbReference type="Gene3D" id="2.130.10.10">
    <property type="entry name" value="YVTN repeat-like/Quinoprotein amine dehydrogenase"/>
    <property type="match status" value="1"/>
</dbReference>
<evidence type="ECO:0000256" key="5">
    <source>
        <dbReference type="ARBA" id="ARBA00022692"/>
    </source>
</evidence>
<dbReference type="GO" id="GO:0017154">
    <property type="term" value="F:semaphorin receptor activity"/>
    <property type="evidence" value="ECO:0007669"/>
    <property type="project" value="InterPro"/>
</dbReference>
<dbReference type="InterPro" id="IPR001627">
    <property type="entry name" value="Semap_dom"/>
</dbReference>
<dbReference type="PANTHER" id="PTHR22625">
    <property type="entry name" value="PLEXIN"/>
    <property type="match status" value="1"/>
</dbReference>
<feature type="domain" description="Sema" evidence="18">
    <location>
        <begin position="119"/>
        <end position="591"/>
    </location>
</feature>
<evidence type="ECO:0000256" key="6">
    <source>
        <dbReference type="ARBA" id="ARBA00022729"/>
    </source>
</evidence>
<dbReference type="InterPro" id="IPR016201">
    <property type="entry name" value="PSI"/>
</dbReference>
<dbReference type="GO" id="GO:0005886">
    <property type="term" value="C:plasma membrane"/>
    <property type="evidence" value="ECO:0007669"/>
    <property type="project" value="UniProtKB-SubCell"/>
</dbReference>
<proteinExistence type="inferred from homology"/>
<evidence type="ECO:0000256" key="8">
    <source>
        <dbReference type="ARBA" id="ARBA00022782"/>
    </source>
</evidence>
<comment type="similarity">
    <text evidence="2">Belongs to the plexin family.</text>
</comment>
<dbReference type="FunFam" id="2.60.40.10:FF:000203">
    <property type="entry name" value="Plexin B2"/>
    <property type="match status" value="1"/>
</dbReference>
<dbReference type="CDD" id="cd11236">
    <property type="entry name" value="Sema_plexin_like"/>
    <property type="match status" value="1"/>
</dbReference>
<organism evidence="19 20">
    <name type="scientific">Cotesia glomerata</name>
    <name type="common">Lepidopteran parasitic wasp</name>
    <name type="synonym">Apanteles glomeratus</name>
    <dbReference type="NCBI Taxonomy" id="32391"/>
    <lineage>
        <taxon>Eukaryota</taxon>
        <taxon>Metazoa</taxon>
        <taxon>Ecdysozoa</taxon>
        <taxon>Arthropoda</taxon>
        <taxon>Hexapoda</taxon>
        <taxon>Insecta</taxon>
        <taxon>Pterygota</taxon>
        <taxon>Neoptera</taxon>
        <taxon>Endopterygota</taxon>
        <taxon>Hymenoptera</taxon>
        <taxon>Apocrita</taxon>
        <taxon>Ichneumonoidea</taxon>
        <taxon>Braconidae</taxon>
        <taxon>Microgastrinae</taxon>
        <taxon>Cotesia</taxon>
    </lineage>
</organism>
<dbReference type="InterPro" id="IPR002909">
    <property type="entry name" value="IPT_dom"/>
</dbReference>
<keyword evidence="3" id="KW-0217">Developmental protein</keyword>
<feature type="compositionally biased region" description="Low complexity" evidence="16">
    <location>
        <begin position="1210"/>
        <end position="1226"/>
    </location>
</feature>
<sequence>MRLFGPKAFAILLVVPPPPRLRTPTSPQQTATQTQTPVLRSPQSLRSIESVLSSVWLFTLVLVTLTISTTIASAQTVPSSSSASSASSSSSTASASSHLSQDNSTQHIVARYPPESGLRLIDTYPKLDANSTREGPLRFNHLTIDPTTGRLYAGAVNRLMQFDANLKLEKLVSTGPRLDNPQCHATGCTSREMTTSLMDNVNKLLIADLESKTLIACGSLLQGACEKYNISNISQKPNFLPHSVAANDEYSSTYAFIGPKRYNAWEHTSNILYVGTTFTNNGEYRHDVPAISSRQLGTLEYAQYTFQKQSILHIDVKYRDHFLVKYIYGFNASDYAYFVLVQKQSYLPEQEELGYVSRLARSCINDSNYDSYTEVTLQCNVDMGNGTEQVYNLVQDAKVAAAGSDLASQLGITTGDPVFVSVFSPSKGITNDPLPRSALCVYSLQDIEAKFNENIYMCFNGSIKYRNMGYISGPIQDGECPEAGTTGSIINFCEVGLKISGVSPIIGHAILQFPDTFVTSVTVANTESHTVAFLGTNDGLLKKVLLSGSESSVYESVVVDKGHRIMSDMILSSDGAYIYVLSAGRITKVKVEHCSDYTSCSTCLDAKDPYCGWCSLEKRCTVRSTCQKANRSSPRWLSLSTGQQCIDFEQVLPDRLPIKQMATVQLTIRTLPELPSGANYKCVFGNSEPIDAIMTGSGLSCPAPVIQRRPTIPEGTDHVLVPLSVRSSETNKDFVSRNFAYFDCSRHTLCSECVTSPWSCSWCVYDNKCTHNTSGCQGNIISGENANAATLAAHGVQYCPRFSRRQEPLMLPNNVPKEIVLEVENLPHPQIGHTGFQCIVSIEGANLRVQARVDSSRFIVCDKTIYSYEATTGEYEASVTVVWNTNHHVDRTTIILYKCEVLGSHREHADCSLCMTRDPRFDCSWCGNSCMNRHSCLHVPFSECPKPRIDMIRPLSGPIEGGTLVTIEGSNLGLKRSDVSNKIHIGNTPCVLIDYEISVRIICRTGAREATDKATVVVGNDAGYTESTVLFQYKDIQLSGIYPSVGPQSGGTQIAITGEYLNIGSTISAYLDELKCHVNATQASSTRLTCVTSKSNSVRQIQILTLSIDGANRTLTNNPFNYTQDPTIMEIKPLRSFVSGGRMITVHGTNLDTIQKPEMEVYADNELKPVNRTVCSVLNPTQMECPSPSVADKFYNHRAKRLVRSLIYKQQQQQQQQQHQQQQQQQPHSVIASRGTKDTQLSLKIAFVMDNVESVRDLEKHFQNLRHRLLYVEDPKFFSFPHMVKLYKGDTLVIEGENLNYASDETDVNVTVGTAVCNVTSLAHTQLVCTPPDQQPAATDEMGIKTKRGLPLVVVRVGRSLRFPIGYLQYDVIKSYPIPPEAIAGIAAGTFGLVFLFVLVLVVYRRKSTQAEREYKRIQIQMDTLESNIRMECKQAFAELQTDMTDLTADLESSGIPTLDHKNYIMKVFFPGVLDHPILSDPRSRSALSRSNYDTAMIQFEQLVNNKCFILTFIETLEAQKDFNIRDKVNVASLLMVVLMGKMEYATDVLMNLLLRLIDKSVDTKHPQLMLRRTESVVEKMLTNWMALCMYNYLKDYAASSLFLLFKAIKHQIEKGPVDVVTHDARYSLSEERLLREQIDHSIVTLHVVQDDLDEKIQCKVLDCDTISQVKSKILDALYKNTPFSLRPSIHNVDLEWRHGRGGHLTLQDEDLTTKCSGGWKKINTLSHYGVKESAVMSLIPRQNEAFTMGCKTPYHTCKPSSHHQQHTHHHSLHRINHCSTGHLPSTPSHGLLSPIMYPHPPGIYFDAQHSPSLITANGDIESSGNQRLWHLIRPIDEVHCPPSNGFTNSKHHHHHTECTHKAIPEIFLTRLLSTKGTVQKFVDDFLNTILTANEALPSAVKWLFDFLDEAAKRHGITDPEVAHAWKSNSLPLRFWVNFIKNPDFMFDINKSTTVDSSLSVIAQMFMDACSTTEHRLGKDSPSNKLLFAKDIPHYRDKVGRFYHDVQKLPAITEQDISSAMQQLSASHGNEFDVIAALKELYIYVHKYYEQILEALESDAGCRKLHLAHRLENVACTLEGEETSAC</sequence>
<evidence type="ECO:0000256" key="7">
    <source>
        <dbReference type="ARBA" id="ARBA00022737"/>
    </source>
</evidence>
<evidence type="ECO:0000256" key="15">
    <source>
        <dbReference type="PROSITE-ProRule" id="PRU00352"/>
    </source>
</evidence>
<feature type="compositionally biased region" description="Low complexity" evidence="16">
    <location>
        <begin position="22"/>
        <end position="37"/>
    </location>
</feature>
<dbReference type="Pfam" id="PF18020">
    <property type="entry name" value="TIG_2"/>
    <property type="match status" value="1"/>
</dbReference>
<evidence type="ECO:0000256" key="16">
    <source>
        <dbReference type="SAM" id="MobiDB-lite"/>
    </source>
</evidence>
<dbReference type="PANTHER" id="PTHR22625:SF44">
    <property type="entry name" value="PLEXIN-B"/>
    <property type="match status" value="1"/>
</dbReference>
<dbReference type="Pfam" id="PF08337">
    <property type="entry name" value="Plexin_cytopl"/>
    <property type="match status" value="1"/>
</dbReference>
<evidence type="ECO:0000256" key="17">
    <source>
        <dbReference type="SAM" id="Phobius"/>
    </source>
</evidence>
<evidence type="ECO:0000256" key="2">
    <source>
        <dbReference type="ARBA" id="ARBA00010297"/>
    </source>
</evidence>
<feature type="region of interest" description="Disordered" evidence="16">
    <location>
        <begin position="20"/>
        <end position="42"/>
    </location>
</feature>
<dbReference type="CDD" id="cd00603">
    <property type="entry name" value="IPT_PCSR"/>
    <property type="match status" value="1"/>
</dbReference>
<feature type="region of interest" description="Disordered" evidence="16">
    <location>
        <begin position="78"/>
        <end position="107"/>
    </location>
</feature>
<keyword evidence="6" id="KW-0732">Signal</keyword>
<dbReference type="SMART" id="SM00429">
    <property type="entry name" value="IPT"/>
    <property type="match status" value="4"/>
</dbReference>
<feature type="compositionally biased region" description="Low complexity" evidence="16">
    <location>
        <begin position="78"/>
        <end position="97"/>
    </location>
</feature>
<reference evidence="19 20" key="1">
    <citation type="journal article" date="2021" name="J. Hered.">
        <title>A chromosome-level genome assembly of the parasitoid wasp, Cotesia glomerata (Hymenoptera: Braconidae).</title>
        <authorList>
            <person name="Pinto B.J."/>
            <person name="Weis J.J."/>
            <person name="Gamble T."/>
            <person name="Ode P.J."/>
            <person name="Paul R."/>
            <person name="Zaspel J.M."/>
        </authorList>
    </citation>
    <scope>NUCLEOTIDE SEQUENCE [LARGE SCALE GENOMIC DNA]</scope>
    <source>
        <strain evidence="19">CgM1</strain>
    </source>
</reference>
<comment type="subcellular location">
    <subcellularLocation>
        <location evidence="1">Cell membrane</location>
        <topology evidence="1">Single-pass type I membrane protein</topology>
    </subcellularLocation>
</comment>
<dbReference type="GO" id="GO:0050772">
    <property type="term" value="P:positive regulation of axonogenesis"/>
    <property type="evidence" value="ECO:0007669"/>
    <property type="project" value="TreeGrafter"/>
</dbReference>
<feature type="transmembrane region" description="Helical" evidence="17">
    <location>
        <begin position="1382"/>
        <end position="1404"/>
    </location>
</feature>
<dbReference type="FunFam" id="1.10.506.10:FF:000027">
    <property type="entry name" value="Plexin A, isoform B"/>
    <property type="match status" value="1"/>
</dbReference>
<dbReference type="GO" id="GO:0120025">
    <property type="term" value="C:plasma membrane bounded cell projection"/>
    <property type="evidence" value="ECO:0007669"/>
    <property type="project" value="UniProtKB-ARBA"/>
</dbReference>
<dbReference type="FunFam" id="2.60.40.10:FF:000071">
    <property type="entry name" value="Plexin A2"/>
    <property type="match status" value="1"/>
</dbReference>
<dbReference type="FunFam" id="2.60.40.10:FF:001973">
    <property type="entry name" value="Plexin A4, B"/>
    <property type="match status" value="1"/>
</dbReference>
<evidence type="ECO:0000256" key="12">
    <source>
        <dbReference type="ARBA" id="ARBA00023157"/>
    </source>
</evidence>
<keyword evidence="14" id="KW-0325">Glycoprotein</keyword>
<dbReference type="InterPro" id="IPR013548">
    <property type="entry name" value="Plexin_cytoplasmic_RasGAP_dom"/>
</dbReference>
<gene>
    <name evidence="19" type="ORF">KQX54_007048</name>
</gene>
<evidence type="ECO:0000256" key="13">
    <source>
        <dbReference type="ARBA" id="ARBA00023170"/>
    </source>
</evidence>
<keyword evidence="7" id="KW-0677">Repeat</keyword>
<evidence type="ECO:0000313" key="20">
    <source>
        <dbReference type="Proteomes" id="UP000826195"/>
    </source>
</evidence>
<comment type="caution">
    <text evidence="15">Lacks conserved residue(s) required for the propagation of feature annotation.</text>
</comment>
<dbReference type="GO" id="GO:0002116">
    <property type="term" value="C:semaphorin receptor complex"/>
    <property type="evidence" value="ECO:0007669"/>
    <property type="project" value="TreeGrafter"/>
</dbReference>
<dbReference type="Pfam" id="PF24479">
    <property type="entry name" value="PSI_PlexinA-B"/>
    <property type="match status" value="1"/>
</dbReference>
<dbReference type="Pfam" id="PF01403">
    <property type="entry name" value="Sema"/>
    <property type="match status" value="1"/>
</dbReference>
<evidence type="ECO:0000256" key="1">
    <source>
        <dbReference type="ARBA" id="ARBA00004251"/>
    </source>
</evidence>
<dbReference type="InterPro" id="IPR008936">
    <property type="entry name" value="Rho_GTPase_activation_prot"/>
</dbReference>
<dbReference type="Gene3D" id="1.10.506.10">
    <property type="entry name" value="GTPase Activation - p120gap, domain 1"/>
    <property type="match status" value="2"/>
</dbReference>
<evidence type="ECO:0000256" key="11">
    <source>
        <dbReference type="ARBA" id="ARBA00023136"/>
    </source>
</evidence>
<dbReference type="InterPro" id="IPR013783">
    <property type="entry name" value="Ig-like_fold"/>
</dbReference>
<evidence type="ECO:0000256" key="9">
    <source>
        <dbReference type="ARBA" id="ARBA00022902"/>
    </source>
</evidence>
<comment type="caution">
    <text evidence="19">The sequence shown here is derived from an EMBL/GenBank/DDBJ whole genome shotgun (WGS) entry which is preliminary data.</text>
</comment>
<keyword evidence="8" id="KW-0221">Differentiation</keyword>
<dbReference type="Pfam" id="PF01437">
    <property type="entry name" value="PSI"/>
    <property type="match status" value="1"/>
</dbReference>
<keyword evidence="11 17" id="KW-0472">Membrane</keyword>
<protein>
    <recommendedName>
        <fullName evidence="18">Sema domain-containing protein</fullName>
    </recommendedName>
</protein>
<keyword evidence="9" id="KW-0524">Neurogenesis</keyword>
<feature type="region of interest" description="Disordered" evidence="16">
    <location>
        <begin position="1208"/>
        <end position="1232"/>
    </location>
</feature>
<dbReference type="GO" id="GO:0008045">
    <property type="term" value="P:motor neuron axon guidance"/>
    <property type="evidence" value="ECO:0007669"/>
    <property type="project" value="TreeGrafter"/>
</dbReference>
<evidence type="ECO:0000256" key="10">
    <source>
        <dbReference type="ARBA" id="ARBA00022989"/>
    </source>
</evidence>
<feature type="compositionally biased region" description="Polar residues" evidence="16">
    <location>
        <begin position="98"/>
        <end position="107"/>
    </location>
</feature>
<accession>A0AAV7I6A0</accession>
<dbReference type="GO" id="GO:0007162">
    <property type="term" value="P:negative regulation of cell adhesion"/>
    <property type="evidence" value="ECO:0007669"/>
    <property type="project" value="TreeGrafter"/>
</dbReference>
<dbReference type="InterPro" id="IPR015943">
    <property type="entry name" value="WD40/YVTN_repeat-like_dom_sf"/>
</dbReference>
<evidence type="ECO:0000256" key="4">
    <source>
        <dbReference type="ARBA" id="ARBA00022475"/>
    </source>
</evidence>
<evidence type="ECO:0000256" key="14">
    <source>
        <dbReference type="ARBA" id="ARBA00023180"/>
    </source>
</evidence>
<dbReference type="InterPro" id="IPR031148">
    <property type="entry name" value="Plexin"/>
</dbReference>
<dbReference type="Pfam" id="PF01833">
    <property type="entry name" value="TIG"/>
    <property type="match status" value="4"/>
</dbReference>
<evidence type="ECO:0000259" key="18">
    <source>
        <dbReference type="PROSITE" id="PS51004"/>
    </source>
</evidence>
<keyword evidence="20" id="KW-1185">Reference proteome</keyword>
<keyword evidence="12" id="KW-1015">Disulfide bond</keyword>
<dbReference type="InterPro" id="IPR036352">
    <property type="entry name" value="Semap_dom_sf"/>
</dbReference>
<dbReference type="PROSITE" id="PS51004">
    <property type="entry name" value="SEMA"/>
    <property type="match status" value="1"/>
</dbReference>
<dbReference type="FunFam" id="3.10.20.90:FF:000213">
    <property type="entry name" value="Plexin A4, B"/>
    <property type="match status" value="1"/>
</dbReference>
<dbReference type="SMART" id="SM00423">
    <property type="entry name" value="PSI"/>
    <property type="match status" value="3"/>
</dbReference>
<dbReference type="InterPro" id="IPR041019">
    <property type="entry name" value="TIG1_plexin"/>
</dbReference>
<dbReference type="InterPro" id="IPR046800">
    <property type="entry name" value="Plexin_RBD"/>
</dbReference>
<dbReference type="SUPFAM" id="SSF81296">
    <property type="entry name" value="E set domains"/>
    <property type="match status" value="4"/>
</dbReference>
<dbReference type="InterPro" id="IPR041362">
    <property type="entry name" value="TIG2_plexin"/>
</dbReference>
<keyword evidence="10 17" id="KW-1133">Transmembrane helix</keyword>
<keyword evidence="4" id="KW-1003">Cell membrane</keyword>
<dbReference type="Gene3D" id="2.60.40.10">
    <property type="entry name" value="Immunoglobulins"/>
    <property type="match status" value="6"/>
</dbReference>